<dbReference type="GeneID" id="118348653"/>
<proteinExistence type="predicted"/>
<organism evidence="1 2">
    <name type="scientific">Juglans regia</name>
    <name type="common">English walnut</name>
    <dbReference type="NCBI Taxonomy" id="51240"/>
    <lineage>
        <taxon>Eukaryota</taxon>
        <taxon>Viridiplantae</taxon>
        <taxon>Streptophyta</taxon>
        <taxon>Embryophyta</taxon>
        <taxon>Tracheophyta</taxon>
        <taxon>Spermatophyta</taxon>
        <taxon>Magnoliopsida</taxon>
        <taxon>eudicotyledons</taxon>
        <taxon>Gunneridae</taxon>
        <taxon>Pentapetalae</taxon>
        <taxon>rosids</taxon>
        <taxon>fabids</taxon>
        <taxon>Fagales</taxon>
        <taxon>Juglandaceae</taxon>
        <taxon>Juglans</taxon>
    </lineage>
</organism>
<reference evidence="2" key="1">
    <citation type="submission" date="2025-08" db="UniProtKB">
        <authorList>
            <consortium name="RefSeq"/>
        </authorList>
    </citation>
    <scope>IDENTIFICATION</scope>
    <source>
        <tissue evidence="2">Leaves</tissue>
    </source>
</reference>
<dbReference type="OrthoDB" id="1094981at2759"/>
<dbReference type="RefSeq" id="XP_035546618.1">
    <property type="nucleotide sequence ID" value="XM_035690725.1"/>
</dbReference>
<evidence type="ECO:0000313" key="2">
    <source>
        <dbReference type="RefSeq" id="XP_035546618.1"/>
    </source>
</evidence>
<keyword evidence="1" id="KW-1185">Reference proteome</keyword>
<accession>A0A6P9ERX7</accession>
<dbReference type="KEGG" id="jre:118348653"/>
<dbReference type="InParanoid" id="A0A6P9ERX7"/>
<name>A0A6P9ERX7_JUGRE</name>
<sequence>MSPYRLVFGKPCHLPAELEHKAYWAIKSFNMKMDESGEHRKLQLQELEEIRNDAYESAKIYKEKTKAFHDKMISRKEFKIGQKVLLYHSRLHFFPGNLHSRWIGPFVVTNVFPHGEVEIQSLATSKVFKVNGHRLKTFYEGFQVENVAKLDLEDPICTD</sequence>
<dbReference type="AlphaFoldDB" id="A0A6P9ERX7"/>
<dbReference type="InterPro" id="IPR052160">
    <property type="entry name" value="Gypsy_RT_Integrase-like"/>
</dbReference>
<protein>
    <submittedName>
        <fullName evidence="2">Uncharacterized protein LOC118348653</fullName>
    </submittedName>
</protein>
<dbReference type="Proteomes" id="UP000235220">
    <property type="component" value="Chromosome 6"/>
</dbReference>
<evidence type="ECO:0000313" key="1">
    <source>
        <dbReference type="Proteomes" id="UP000235220"/>
    </source>
</evidence>
<dbReference type="PANTHER" id="PTHR47266">
    <property type="entry name" value="ENDONUCLEASE-RELATED"/>
    <property type="match status" value="1"/>
</dbReference>
<gene>
    <name evidence="2" type="primary">LOC118348653</name>
</gene>